<comment type="caution">
    <text evidence="3">The sequence shown here is derived from an EMBL/GenBank/DDBJ whole genome shotgun (WGS) entry which is preliminary data.</text>
</comment>
<evidence type="ECO:0008006" key="5">
    <source>
        <dbReference type="Google" id="ProtNLM"/>
    </source>
</evidence>
<name>A0AAE4KZ33_ENTGA</name>
<gene>
    <name evidence="3" type="ORF">P7E30_17595</name>
</gene>
<protein>
    <recommendedName>
        <fullName evidence="5">CHAP domain-containing protein</fullName>
    </recommendedName>
</protein>
<feature type="signal peptide" evidence="2">
    <location>
        <begin position="1"/>
        <end position="21"/>
    </location>
</feature>
<accession>A0AAE4KZ33</accession>
<keyword evidence="2" id="KW-0732">Signal</keyword>
<evidence type="ECO:0000313" key="4">
    <source>
        <dbReference type="Proteomes" id="UP001183682"/>
    </source>
</evidence>
<evidence type="ECO:0000313" key="3">
    <source>
        <dbReference type="EMBL" id="MDT2691986.1"/>
    </source>
</evidence>
<proteinExistence type="predicted"/>
<feature type="region of interest" description="Disordered" evidence="1">
    <location>
        <begin position="101"/>
        <end position="124"/>
    </location>
</feature>
<evidence type="ECO:0000256" key="2">
    <source>
        <dbReference type="SAM" id="SignalP"/>
    </source>
</evidence>
<feature type="chain" id="PRO_5042081862" description="CHAP domain-containing protein" evidence="2">
    <location>
        <begin position="22"/>
        <end position="214"/>
    </location>
</feature>
<sequence length="214" mass="24283">MLFAAACLFLGSLIILFSASAEETKTDLSEDTSISSVVESPTPQDNIQKLYEQGIALGKISRENYLLNKETYEEMKDLFPNYSSYDNWFAEILNYAAFPDGEGHSPSERKAKSEERASKRENADRFKRDLRKGDIILVNDGKGFGHAAIATSNNYILEMTGGAKGPFFSNWFGGGIKDNNHQFNKENWLWRKEEQGFQKKRCNDRFLFTNLACS</sequence>
<dbReference type="AlphaFoldDB" id="A0AAE4KZ33"/>
<organism evidence="3 4">
    <name type="scientific">Enterococcus gallinarum</name>
    <dbReference type="NCBI Taxonomy" id="1353"/>
    <lineage>
        <taxon>Bacteria</taxon>
        <taxon>Bacillati</taxon>
        <taxon>Bacillota</taxon>
        <taxon>Bacilli</taxon>
        <taxon>Lactobacillales</taxon>
        <taxon>Enterococcaceae</taxon>
        <taxon>Enterococcus</taxon>
    </lineage>
</organism>
<reference evidence="3" key="1">
    <citation type="submission" date="2023-03" db="EMBL/GenBank/DDBJ databases">
        <authorList>
            <person name="Shen W."/>
            <person name="Cai J."/>
        </authorList>
    </citation>
    <scope>NUCLEOTIDE SEQUENCE</scope>
    <source>
        <strain evidence="3">K69-2</strain>
    </source>
</reference>
<evidence type="ECO:0000256" key="1">
    <source>
        <dbReference type="SAM" id="MobiDB-lite"/>
    </source>
</evidence>
<dbReference type="RefSeq" id="WP_311810156.1">
    <property type="nucleotide sequence ID" value="NZ_JARPZN010000026.1"/>
</dbReference>
<dbReference type="EMBL" id="JARPZN010000026">
    <property type="protein sequence ID" value="MDT2691986.1"/>
    <property type="molecule type" value="Genomic_DNA"/>
</dbReference>
<dbReference type="Proteomes" id="UP001183682">
    <property type="component" value="Unassembled WGS sequence"/>
</dbReference>